<dbReference type="EMBL" id="CP076448">
    <property type="protein sequence ID" value="QXM25884.1"/>
    <property type="molecule type" value="Genomic_DNA"/>
</dbReference>
<organism evidence="1 2">
    <name type="scientific">Elioraea tepida</name>
    <dbReference type="NCBI Taxonomy" id="2843330"/>
    <lineage>
        <taxon>Bacteria</taxon>
        <taxon>Pseudomonadati</taxon>
        <taxon>Pseudomonadota</taxon>
        <taxon>Alphaproteobacteria</taxon>
        <taxon>Acetobacterales</taxon>
        <taxon>Elioraeaceae</taxon>
        <taxon>Elioraea</taxon>
    </lineage>
</organism>
<dbReference type="KEGG" id="elio:KO353_06715"/>
<evidence type="ECO:0000313" key="1">
    <source>
        <dbReference type="EMBL" id="QXM25884.1"/>
    </source>
</evidence>
<reference evidence="1" key="1">
    <citation type="submission" date="2021-06" db="EMBL/GenBank/DDBJ databases">
        <title>Elioraea tepida, sp. nov., a moderately thermophilic aerobic anoxygenic phototrophic bacterium isolated from an alkaline siliceous hot spring mat community in Yellowstone National Park, WY, USA.</title>
        <authorList>
            <person name="Saini M.K."/>
            <person name="Yoshida S."/>
            <person name="Sebastian A."/>
            <person name="Hirose S."/>
            <person name="Hara E."/>
            <person name="Tamaki H."/>
            <person name="Soulier N.T."/>
            <person name="Albert I."/>
            <person name="Hanada S."/>
            <person name="Bryant D.A."/>
            <person name="Tank M."/>
        </authorList>
    </citation>
    <scope>NUCLEOTIDE SEQUENCE</scope>
    <source>
        <strain evidence="1">MS-P2</strain>
    </source>
</reference>
<sequence>MEIDSPEVVAEVRAIIDRYETALMTNDVATLEALFWDDPRTVRMGVNEILVGMEAIRRFRRAQTGGYQARERLEVLVTTFGRDLGVTNIVYRRLATGLIGRETKILARLPGLGWRIVSAHVSLTPEGTPIER</sequence>
<gene>
    <name evidence="1" type="ORF">KO353_06715</name>
</gene>
<evidence type="ECO:0000313" key="2">
    <source>
        <dbReference type="Proteomes" id="UP000694001"/>
    </source>
</evidence>
<keyword evidence="2" id="KW-1185">Reference proteome</keyword>
<dbReference type="Pfam" id="PF11533">
    <property type="entry name" value="AtzH-like"/>
    <property type="match status" value="1"/>
</dbReference>
<name>A0A975YKL1_9PROT</name>
<accession>A0A975YKL1</accession>
<dbReference type="InterPro" id="IPR024507">
    <property type="entry name" value="AtzH-like"/>
</dbReference>
<dbReference type="Proteomes" id="UP000694001">
    <property type="component" value="Chromosome"/>
</dbReference>
<dbReference type="AlphaFoldDB" id="A0A975YKL1"/>
<proteinExistence type="predicted"/>
<protein>
    <submittedName>
        <fullName evidence="1">Nuclear transport factor 2 family protein</fullName>
    </submittedName>
</protein>
<dbReference type="RefSeq" id="WP_218286935.1">
    <property type="nucleotide sequence ID" value="NZ_CP076448.1"/>
</dbReference>